<dbReference type="EMBL" id="QZWB01000004">
    <property type="protein sequence ID" value="RJT48073.1"/>
    <property type="molecule type" value="Genomic_DNA"/>
</dbReference>
<evidence type="ECO:0000313" key="2">
    <source>
        <dbReference type="Proteomes" id="UP000270757"/>
    </source>
</evidence>
<organism evidence="1 2">
    <name type="scientific">Legionella taurinensis</name>
    <dbReference type="NCBI Taxonomy" id="70611"/>
    <lineage>
        <taxon>Bacteria</taxon>
        <taxon>Pseudomonadati</taxon>
        <taxon>Pseudomonadota</taxon>
        <taxon>Gammaproteobacteria</taxon>
        <taxon>Legionellales</taxon>
        <taxon>Legionellaceae</taxon>
        <taxon>Legionella</taxon>
    </lineage>
</organism>
<dbReference type="Proteomes" id="UP000270757">
    <property type="component" value="Unassembled WGS sequence"/>
</dbReference>
<dbReference type="GeneID" id="48946711"/>
<comment type="caution">
    <text evidence="1">The sequence shown here is derived from an EMBL/GenBank/DDBJ whole genome shotgun (WGS) entry which is preliminary data.</text>
</comment>
<accession>A0A3A5L5J7</accession>
<sequence>MRDDDVQEQIDILIKTLNEAIDNGPWEDSNFLRVVGKNLREIRDNFIRQVGLSPEEKLKSAVNALQRNLHNDQQLVFVSLYSSEGQNLQSWERIIANLQRQIISRPIYADEADIVNLIKSKEKKINEAYLAIFINQSDLLLLPSDKTPLDKLGRPLITLKDKAINLDNIVRFVHFSGVYTYLKGRLIKNPATESDR</sequence>
<dbReference type="InterPro" id="IPR013365">
    <property type="entry name" value="Dot_Icm_IcmQ"/>
</dbReference>
<reference evidence="1 2" key="1">
    <citation type="submission" date="2018-09" db="EMBL/GenBank/DDBJ databases">
        <title>Draft genome sequences of Legionella taurinensis isolated from water samples.</title>
        <authorList>
            <person name="Chakeri A."/>
            <person name="Allerberger F."/>
            <person name="Kundi M."/>
            <person name="Ruppitsch W."/>
            <person name="Schmid D."/>
        </authorList>
    </citation>
    <scope>NUCLEOTIDE SEQUENCE [LARGE SCALE GENOMIC DNA]</scope>
    <source>
        <strain evidence="1 2">4570-18-6</strain>
    </source>
</reference>
<proteinExistence type="predicted"/>
<dbReference type="NCBIfam" id="TIGR02527">
    <property type="entry name" value="dot_icm_IcmQ"/>
    <property type="match status" value="1"/>
</dbReference>
<dbReference type="AlphaFoldDB" id="A0A3A5L5J7"/>
<dbReference type="RefSeq" id="WP_115300517.1">
    <property type="nucleotide sequence ID" value="NZ_CAAAIR010000005.1"/>
</dbReference>
<evidence type="ECO:0000313" key="1">
    <source>
        <dbReference type="EMBL" id="RJT48073.1"/>
    </source>
</evidence>
<dbReference type="Gene3D" id="1.20.5.420">
    <property type="entry name" value="Immunoglobulin FC, subunit C"/>
    <property type="match status" value="1"/>
</dbReference>
<dbReference type="Gene3D" id="3.20.170.50">
    <property type="entry name" value="Dot/Icm secretion system IcmQ, C-terminal domain"/>
    <property type="match status" value="1"/>
</dbReference>
<dbReference type="InterPro" id="IPR043089">
    <property type="entry name" value="Dot_Icm_IcmQ_C"/>
</dbReference>
<name>A0A3A5L5J7_9GAMM</name>
<dbReference type="Pfam" id="PF09475">
    <property type="entry name" value="Dot_icm_IcmQ"/>
    <property type="match status" value="1"/>
</dbReference>
<protein>
    <submittedName>
        <fullName evidence="1">Dot/Icm secretion system protein IcmQ</fullName>
    </submittedName>
</protein>
<gene>
    <name evidence="1" type="primary">icmQ</name>
    <name evidence="1" type="ORF">D6J04_05770</name>
</gene>